<dbReference type="Proteomes" id="UP000001194">
    <property type="component" value="Unassembled WGS sequence"/>
</dbReference>
<gene>
    <name evidence="1" type="ORF">LACBIDRAFT_331216</name>
</gene>
<dbReference type="OrthoDB" id="78198at2759"/>
<proteinExistence type="predicted"/>
<evidence type="ECO:0000313" key="2">
    <source>
        <dbReference type="Proteomes" id="UP000001194"/>
    </source>
</evidence>
<protein>
    <submittedName>
        <fullName evidence="1">Predicted protein</fullName>
    </submittedName>
</protein>
<accession>B0DNU0</accession>
<dbReference type="HOGENOM" id="CLU_1578795_0_0_1"/>
<dbReference type="EMBL" id="DS547122">
    <property type="protein sequence ID" value="EDR03711.1"/>
    <property type="molecule type" value="Genomic_DNA"/>
</dbReference>
<keyword evidence="2" id="KW-1185">Reference proteome</keyword>
<dbReference type="InParanoid" id="B0DNU0"/>
<evidence type="ECO:0000313" key="1">
    <source>
        <dbReference type="EMBL" id="EDR03711.1"/>
    </source>
</evidence>
<dbReference type="GeneID" id="6081186"/>
<organism evidence="2">
    <name type="scientific">Laccaria bicolor (strain S238N-H82 / ATCC MYA-4686)</name>
    <name type="common">Bicoloured deceiver</name>
    <name type="synonym">Laccaria laccata var. bicolor</name>
    <dbReference type="NCBI Taxonomy" id="486041"/>
    <lineage>
        <taxon>Eukaryota</taxon>
        <taxon>Fungi</taxon>
        <taxon>Dikarya</taxon>
        <taxon>Basidiomycota</taxon>
        <taxon>Agaricomycotina</taxon>
        <taxon>Agaricomycetes</taxon>
        <taxon>Agaricomycetidae</taxon>
        <taxon>Agaricales</taxon>
        <taxon>Agaricineae</taxon>
        <taxon>Hydnangiaceae</taxon>
        <taxon>Laccaria</taxon>
    </lineage>
</organism>
<reference evidence="1 2" key="1">
    <citation type="journal article" date="2008" name="Nature">
        <title>The genome of Laccaria bicolor provides insights into mycorrhizal symbiosis.</title>
        <authorList>
            <person name="Martin F."/>
            <person name="Aerts A."/>
            <person name="Ahren D."/>
            <person name="Brun A."/>
            <person name="Danchin E.G.J."/>
            <person name="Duchaussoy F."/>
            <person name="Gibon J."/>
            <person name="Kohler A."/>
            <person name="Lindquist E."/>
            <person name="Pereda V."/>
            <person name="Salamov A."/>
            <person name="Shapiro H.J."/>
            <person name="Wuyts J."/>
            <person name="Blaudez D."/>
            <person name="Buee M."/>
            <person name="Brokstein P."/>
            <person name="Canbaeck B."/>
            <person name="Cohen D."/>
            <person name="Courty P.E."/>
            <person name="Coutinho P.M."/>
            <person name="Delaruelle C."/>
            <person name="Detter J.C."/>
            <person name="Deveau A."/>
            <person name="DiFazio S."/>
            <person name="Duplessis S."/>
            <person name="Fraissinet-Tachet L."/>
            <person name="Lucic E."/>
            <person name="Frey-Klett P."/>
            <person name="Fourrey C."/>
            <person name="Feussner I."/>
            <person name="Gay G."/>
            <person name="Grimwood J."/>
            <person name="Hoegger P.J."/>
            <person name="Jain P."/>
            <person name="Kilaru S."/>
            <person name="Labbe J."/>
            <person name="Lin Y.C."/>
            <person name="Legue V."/>
            <person name="Le Tacon F."/>
            <person name="Marmeisse R."/>
            <person name="Melayah D."/>
            <person name="Montanini B."/>
            <person name="Muratet M."/>
            <person name="Nehls U."/>
            <person name="Niculita-Hirzel H."/>
            <person name="Oudot-Le Secq M.P."/>
            <person name="Peter M."/>
            <person name="Quesneville H."/>
            <person name="Rajashekar B."/>
            <person name="Reich M."/>
            <person name="Rouhier N."/>
            <person name="Schmutz J."/>
            <person name="Yin T."/>
            <person name="Chalot M."/>
            <person name="Henrissat B."/>
            <person name="Kuees U."/>
            <person name="Lucas S."/>
            <person name="Van de Peer Y."/>
            <person name="Podila G.K."/>
            <person name="Polle A."/>
            <person name="Pukkila P.J."/>
            <person name="Richardson P.M."/>
            <person name="Rouze P."/>
            <person name="Sanders I.R."/>
            <person name="Stajich J.E."/>
            <person name="Tunlid A."/>
            <person name="Tuskan G."/>
            <person name="Grigoriev I.V."/>
        </authorList>
    </citation>
    <scope>NUCLEOTIDE SEQUENCE [LARGE SCALE GENOMIC DNA]</scope>
    <source>
        <strain evidence="2">S238N-H82 / ATCC MYA-4686</strain>
    </source>
</reference>
<dbReference type="KEGG" id="lbc:LACBIDRAFT_331216"/>
<name>B0DNU0_LACBS</name>
<dbReference type="AlphaFoldDB" id="B0DNU0"/>
<dbReference type="RefSeq" id="XP_001885564.1">
    <property type="nucleotide sequence ID" value="XM_001885529.1"/>
</dbReference>
<sequence length="169" mass="19329">MIKLPISILPSMNLEEAFLMQQLGEELDDEEDNNLLEATGTVAMAILSGIELSRQLWSEQRHPSHLYLGWAQLLINPQVGTLWQVLFISLQQIFALIPSTVSRYINFSLPVLLATLRNMEDVKIKWFSHLEQFKECNRLIVAQHPHLTGAFFSACVLSESKYQCSWELA</sequence>